<feature type="coiled-coil region" evidence="1">
    <location>
        <begin position="237"/>
        <end position="264"/>
    </location>
</feature>
<proteinExistence type="predicted"/>
<comment type="caution">
    <text evidence="3">The sequence shown here is derived from an EMBL/GenBank/DDBJ whole genome shotgun (WGS) entry which is preliminary data.</text>
</comment>
<feature type="region of interest" description="Disordered" evidence="2">
    <location>
        <begin position="319"/>
        <end position="345"/>
    </location>
</feature>
<organism evidence="3 4">
    <name type="scientific">Mycena albidolilacea</name>
    <dbReference type="NCBI Taxonomy" id="1033008"/>
    <lineage>
        <taxon>Eukaryota</taxon>
        <taxon>Fungi</taxon>
        <taxon>Dikarya</taxon>
        <taxon>Basidiomycota</taxon>
        <taxon>Agaricomycotina</taxon>
        <taxon>Agaricomycetes</taxon>
        <taxon>Agaricomycetidae</taxon>
        <taxon>Agaricales</taxon>
        <taxon>Marasmiineae</taxon>
        <taxon>Mycenaceae</taxon>
        <taxon>Mycena</taxon>
    </lineage>
</organism>
<dbReference type="EMBL" id="JARIHO010000012">
    <property type="protein sequence ID" value="KAJ7352107.1"/>
    <property type="molecule type" value="Genomic_DNA"/>
</dbReference>
<evidence type="ECO:0000313" key="4">
    <source>
        <dbReference type="Proteomes" id="UP001218218"/>
    </source>
</evidence>
<protein>
    <submittedName>
        <fullName evidence="3">Uncharacterized protein</fullName>
    </submittedName>
</protein>
<feature type="compositionally biased region" description="Acidic residues" evidence="2">
    <location>
        <begin position="11"/>
        <end position="32"/>
    </location>
</feature>
<gene>
    <name evidence="3" type="ORF">DFH08DRAFT_805388</name>
</gene>
<sequence length="345" mass="39928">MFARHASGPQEDSDPEDDGDFERDNDDDDFNEIDTPSPALCPTLRSPPKARPKPIILSLACERWHPAPTLPTSPKPGPLVDEDHYVFGVFGVFGGQPRNPKWATDVAHKAALLMEEAAEHMYGCVLSGGFRRLRKQHDWRRVRRAGWRDSRCIASGTYERRVFELGLFCTMGESVFDSNLDHHHADSHSNFHRQIGPKPSLKLSWMAHERRIQHRQPTQRSPATMAARQQASARYRQKNLDEEREKARERMARLREKVLRQEGRGAAFFERAREASRKHREKNAAALAHRQRILRLKAYDRKHGHHAWLERHNLREERRAAAQEAPLSNDDPQEDMVETGWYPKI</sequence>
<dbReference type="AlphaFoldDB" id="A0AAD7EU35"/>
<feature type="region of interest" description="Disordered" evidence="2">
    <location>
        <begin position="1"/>
        <end position="48"/>
    </location>
</feature>
<keyword evidence="1" id="KW-0175">Coiled coil</keyword>
<evidence type="ECO:0000256" key="1">
    <source>
        <dbReference type="SAM" id="Coils"/>
    </source>
</evidence>
<evidence type="ECO:0000313" key="3">
    <source>
        <dbReference type="EMBL" id="KAJ7352107.1"/>
    </source>
</evidence>
<evidence type="ECO:0000256" key="2">
    <source>
        <dbReference type="SAM" id="MobiDB-lite"/>
    </source>
</evidence>
<reference evidence="3" key="1">
    <citation type="submission" date="2023-03" db="EMBL/GenBank/DDBJ databases">
        <title>Massive genome expansion in bonnet fungi (Mycena s.s.) driven by repeated elements and novel gene families across ecological guilds.</title>
        <authorList>
            <consortium name="Lawrence Berkeley National Laboratory"/>
            <person name="Harder C.B."/>
            <person name="Miyauchi S."/>
            <person name="Viragh M."/>
            <person name="Kuo A."/>
            <person name="Thoen E."/>
            <person name="Andreopoulos B."/>
            <person name="Lu D."/>
            <person name="Skrede I."/>
            <person name="Drula E."/>
            <person name="Henrissat B."/>
            <person name="Morin E."/>
            <person name="Kohler A."/>
            <person name="Barry K."/>
            <person name="LaButti K."/>
            <person name="Morin E."/>
            <person name="Salamov A."/>
            <person name="Lipzen A."/>
            <person name="Mereny Z."/>
            <person name="Hegedus B."/>
            <person name="Baldrian P."/>
            <person name="Stursova M."/>
            <person name="Weitz H."/>
            <person name="Taylor A."/>
            <person name="Grigoriev I.V."/>
            <person name="Nagy L.G."/>
            <person name="Martin F."/>
            <person name="Kauserud H."/>
        </authorList>
    </citation>
    <scope>NUCLEOTIDE SEQUENCE</scope>
    <source>
        <strain evidence="3">CBHHK002</strain>
    </source>
</reference>
<dbReference type="Proteomes" id="UP001218218">
    <property type="component" value="Unassembled WGS sequence"/>
</dbReference>
<name>A0AAD7EU35_9AGAR</name>
<keyword evidence="4" id="KW-1185">Reference proteome</keyword>
<accession>A0AAD7EU35</accession>